<reference evidence="2" key="1">
    <citation type="journal article" date="2015" name="Nat. Genet.">
        <title>The genome and transcriptome of the zoonotic hookworm Ancylostoma ceylanicum identify infection-specific gene families.</title>
        <authorList>
            <person name="Schwarz E.M."/>
            <person name="Hu Y."/>
            <person name="Antoshechkin I."/>
            <person name="Miller M.M."/>
            <person name="Sternberg P.W."/>
            <person name="Aroian R.V."/>
        </authorList>
    </citation>
    <scope>NUCLEOTIDE SEQUENCE</scope>
    <source>
        <strain evidence="2">HY135</strain>
    </source>
</reference>
<organism evidence="1 2">
    <name type="scientific">Ancylostoma ceylanicum</name>
    <dbReference type="NCBI Taxonomy" id="53326"/>
    <lineage>
        <taxon>Eukaryota</taxon>
        <taxon>Metazoa</taxon>
        <taxon>Ecdysozoa</taxon>
        <taxon>Nematoda</taxon>
        <taxon>Chromadorea</taxon>
        <taxon>Rhabditida</taxon>
        <taxon>Rhabditina</taxon>
        <taxon>Rhabditomorpha</taxon>
        <taxon>Strongyloidea</taxon>
        <taxon>Ancylostomatidae</taxon>
        <taxon>Ancylostomatinae</taxon>
        <taxon>Ancylostoma</taxon>
    </lineage>
</organism>
<evidence type="ECO:0000313" key="1">
    <source>
        <dbReference type="EMBL" id="EYB88720.1"/>
    </source>
</evidence>
<keyword evidence="2" id="KW-1185">Reference proteome</keyword>
<accession>A0A016SDK0</accession>
<dbReference type="EMBL" id="JARK01001578">
    <property type="protein sequence ID" value="EYB88720.1"/>
    <property type="molecule type" value="Genomic_DNA"/>
</dbReference>
<gene>
    <name evidence="1" type="primary">Acey_s0242.g3413</name>
    <name evidence="1" type="ORF">Y032_0242g3413</name>
</gene>
<sequence>MPLRLSAEIEYMVHFKKGFYFLCLIILFYEHYQSPLSIILASPSAASLLSHVATPTVLLKRIDRLRDCTIAAERERGMRREHAPAERVE</sequence>
<dbReference type="Proteomes" id="UP000024635">
    <property type="component" value="Unassembled WGS sequence"/>
</dbReference>
<comment type="caution">
    <text evidence="1">The sequence shown here is derived from an EMBL/GenBank/DDBJ whole genome shotgun (WGS) entry which is preliminary data.</text>
</comment>
<protein>
    <submittedName>
        <fullName evidence="1">Uncharacterized protein</fullName>
    </submittedName>
</protein>
<proteinExistence type="predicted"/>
<evidence type="ECO:0000313" key="2">
    <source>
        <dbReference type="Proteomes" id="UP000024635"/>
    </source>
</evidence>
<name>A0A016SDK0_9BILA</name>
<dbReference type="AlphaFoldDB" id="A0A016SDK0"/>